<feature type="compositionally biased region" description="Basic and acidic residues" evidence="8">
    <location>
        <begin position="421"/>
        <end position="515"/>
    </location>
</feature>
<dbReference type="OrthoDB" id="436852at2759"/>
<feature type="compositionally biased region" description="Basic and acidic residues" evidence="8">
    <location>
        <begin position="868"/>
        <end position="934"/>
    </location>
</feature>
<dbReference type="InterPro" id="IPR001965">
    <property type="entry name" value="Znf_PHD"/>
</dbReference>
<dbReference type="PANTHER" id="PTHR46452:SF1">
    <property type="entry name" value="TRANSCRIPTION INITIATION FACTOR TFIID SUBUNIT 3"/>
    <property type="match status" value="1"/>
</dbReference>
<comment type="subcellular location">
    <subcellularLocation>
        <location evidence="1">Nucleus</location>
    </subcellularLocation>
</comment>
<dbReference type="Pfam" id="PF07524">
    <property type="entry name" value="Bromo_TP"/>
    <property type="match status" value="1"/>
</dbReference>
<dbReference type="GO" id="GO:0005669">
    <property type="term" value="C:transcription factor TFIID complex"/>
    <property type="evidence" value="ECO:0000318"/>
    <property type="project" value="GO_Central"/>
</dbReference>
<feature type="compositionally biased region" description="Basic residues" evidence="8">
    <location>
        <begin position="832"/>
        <end position="841"/>
    </location>
</feature>
<keyword evidence="4" id="KW-0862">Zinc</keyword>
<dbReference type="InterPro" id="IPR006565">
    <property type="entry name" value="BTP"/>
</dbReference>
<evidence type="ECO:0000256" key="6">
    <source>
        <dbReference type="ARBA" id="ARBA00023163"/>
    </source>
</evidence>
<proteinExistence type="predicted"/>
<feature type="compositionally biased region" description="Low complexity" evidence="8">
    <location>
        <begin position="842"/>
        <end position="851"/>
    </location>
</feature>
<feature type="compositionally biased region" description="Acidic residues" evidence="8">
    <location>
        <begin position="385"/>
        <end position="394"/>
    </location>
</feature>
<feature type="compositionally biased region" description="Polar residues" evidence="8">
    <location>
        <begin position="260"/>
        <end position="269"/>
    </location>
</feature>
<evidence type="ECO:0000256" key="7">
    <source>
        <dbReference type="ARBA" id="ARBA00023242"/>
    </source>
</evidence>
<dbReference type="SMART" id="SM00576">
    <property type="entry name" value="BTP"/>
    <property type="match status" value="1"/>
</dbReference>
<keyword evidence="2" id="KW-0479">Metal-binding</keyword>
<feature type="compositionally biased region" description="Polar residues" evidence="8">
    <location>
        <begin position="408"/>
        <end position="420"/>
    </location>
</feature>
<keyword evidence="7" id="KW-0539">Nucleus</keyword>
<feature type="region of interest" description="Disordered" evidence="8">
    <location>
        <begin position="784"/>
        <end position="954"/>
    </location>
</feature>
<dbReference type="GO" id="GO:0002039">
    <property type="term" value="F:p53 binding"/>
    <property type="evidence" value="ECO:0000318"/>
    <property type="project" value="GO_Central"/>
</dbReference>
<dbReference type="EnsemblMetazoa" id="PPA09228.1">
    <property type="protein sequence ID" value="PPA09228.1"/>
    <property type="gene ID" value="WBGene00098782"/>
</dbReference>
<feature type="region of interest" description="Disordered" evidence="8">
    <location>
        <begin position="232"/>
        <end position="515"/>
    </location>
</feature>
<dbReference type="GO" id="GO:0045944">
    <property type="term" value="P:positive regulation of transcription by RNA polymerase II"/>
    <property type="evidence" value="ECO:0000318"/>
    <property type="project" value="GO_Central"/>
</dbReference>
<feature type="compositionally biased region" description="Basic and acidic residues" evidence="8">
    <location>
        <begin position="533"/>
        <end position="575"/>
    </location>
</feature>
<accession>A0A8R1YA37</accession>
<dbReference type="InterPro" id="IPR019786">
    <property type="entry name" value="Zinc_finger_PHD-type_CS"/>
</dbReference>
<keyword evidence="10" id="KW-1185">Reference proteome</keyword>
<accession>A0A2A6BK78</accession>
<keyword evidence="3" id="KW-0863">Zinc-finger</keyword>
<sequence>MTSSVPSTSTQNGVQMATSSTSSCPDPDDVAVLTMRKAMGALLDNVGFTHAQEGPLNVITDVAVRFMEKLCKEVKLAGEYCGRSQPAMDDLSHAFSTMKFDRIDFHAYLEQVSSIAPIPPLPLFPVDIPKCHRINGYKASKEEKMSRPEHIPRFLPGIRPSGEEREDAHVPIPSTSTALDQFDNLAASFEKSRPDYLSRFEGDVPGFCGADATNYGMKKTDKDKNPPVLVVMKGRKTEEERRRMEEEERIKRETEHRSEVSSSCGTNGIHNKFKKHKEKDKEKSTNSSRPPSTLKGIGKPAKEKTPHKVKKEEKSRTNTPIIKENASLVPSDLLQFGGTTPIKSTPVKNEKMDHPKPLLSLNLFDDPAEETDIPLPRTPGRDLIDSPEDQEEPLFFDADPFGRMAFNGPSTSTPFKNTPTMKDEEKRRKEKEEKRARKEEKKAKKVADEVKRIEMEKAAEKEAMKEARRVAAREEAKERERAREKSREQQRLEKERKEKQKEEQRRAEQEMQRMLDEKKEQIRLQAAQLARTITEDNERKLREKEEKDKKRKEEKERAKIEERKLLHAAKKEAARRSATPRVDTPKPRELEAIRVEEDKDDSSTIPCVMEDIPDSVVPPSGPTSFPLNMSMHEPTPIEERTVTPIKIKKHGEERDGEKMKKKHKKDKREKDDEKDSSTNRDDEERRERKKAKKREKKEREERERLEKEKRVVQSPIQDKIDPNKSTGTGLKLTIKLGGVSSQAVAPPSFVSTSTVPAFPASVNQPSTSSPLLKLKIKTPIDHTMETAASSSSSLPVPPPIAVLPKPRPVTKAELKATPESAPSLFQEERTWKPKHKKHKYSKASGSDSSSSSDEEERKERERRRKAKKEKERMEREREREEEERRIREKERREKEKEREEKERLERVKAEKEARERIEREKREREREKGREKEKQKKKQTAFDLALQSSPEKKKRKKEEEKVEVIWICPVCSVAYVDGAEMIGCDCCDSWFHWQCVGLVHVPEGDAPWFCERCTPKNGELPNYGKNKKKCTHWSGQYEDWNITKVKKSRDYSP</sequence>
<feature type="region of interest" description="Disordered" evidence="8">
    <location>
        <begin position="1"/>
        <end position="25"/>
    </location>
</feature>
<feature type="compositionally biased region" description="Polar residues" evidence="8">
    <location>
        <begin position="337"/>
        <end position="347"/>
    </location>
</feature>
<feature type="compositionally biased region" description="Basic and acidic residues" evidence="8">
    <location>
        <begin position="697"/>
        <end position="711"/>
    </location>
</feature>
<dbReference type="InterPro" id="IPR019787">
    <property type="entry name" value="Znf_PHD-finger"/>
</dbReference>
<dbReference type="PROSITE" id="PS50016">
    <property type="entry name" value="ZF_PHD_2"/>
    <property type="match status" value="1"/>
</dbReference>
<evidence type="ECO:0000256" key="5">
    <source>
        <dbReference type="ARBA" id="ARBA00023015"/>
    </source>
</evidence>
<keyword evidence="6" id="KW-0804">Transcription</keyword>
<dbReference type="CDD" id="cd15522">
    <property type="entry name" value="PHD_TAF3"/>
    <property type="match status" value="1"/>
</dbReference>
<keyword evidence="5" id="KW-0805">Transcription regulation</keyword>
<dbReference type="InterPro" id="IPR009072">
    <property type="entry name" value="Histone-fold"/>
</dbReference>
<dbReference type="InterPro" id="IPR013083">
    <property type="entry name" value="Znf_RING/FYVE/PHD"/>
</dbReference>
<gene>
    <name evidence="9" type="primary">WBGene00098782</name>
</gene>
<feature type="compositionally biased region" description="Polar residues" evidence="8">
    <location>
        <begin position="1"/>
        <end position="17"/>
    </location>
</feature>
<organism evidence="9 10">
    <name type="scientific">Pristionchus pacificus</name>
    <name type="common">Parasitic nematode worm</name>
    <dbReference type="NCBI Taxonomy" id="54126"/>
    <lineage>
        <taxon>Eukaryota</taxon>
        <taxon>Metazoa</taxon>
        <taxon>Ecdysozoa</taxon>
        <taxon>Nematoda</taxon>
        <taxon>Chromadorea</taxon>
        <taxon>Rhabditida</taxon>
        <taxon>Rhabditina</taxon>
        <taxon>Diplogasteromorpha</taxon>
        <taxon>Diplogasteroidea</taxon>
        <taxon>Neodiplogasteridae</taxon>
        <taxon>Pristionchus</taxon>
    </lineage>
</organism>
<dbReference type="AlphaFoldDB" id="A0A2A6BK78"/>
<dbReference type="Gene3D" id="1.10.20.10">
    <property type="entry name" value="Histone, subunit A"/>
    <property type="match status" value="1"/>
</dbReference>
<dbReference type="Gene3D" id="3.30.40.10">
    <property type="entry name" value="Zinc/RING finger domain, C3HC4 (zinc finger)"/>
    <property type="match status" value="1"/>
</dbReference>
<feature type="compositionally biased region" description="Basic residues" evidence="8">
    <location>
        <begin position="687"/>
        <end position="696"/>
    </location>
</feature>
<dbReference type="GO" id="GO:0008270">
    <property type="term" value="F:zinc ion binding"/>
    <property type="evidence" value="ECO:0007669"/>
    <property type="project" value="UniProtKB-KW"/>
</dbReference>
<dbReference type="GO" id="GO:0046982">
    <property type="term" value="F:protein heterodimerization activity"/>
    <property type="evidence" value="ECO:0007669"/>
    <property type="project" value="InterPro"/>
</dbReference>
<feature type="compositionally biased region" description="Basic and acidic residues" evidence="8">
    <location>
        <begin position="300"/>
        <end position="316"/>
    </location>
</feature>
<reference evidence="9" key="2">
    <citation type="submission" date="2022-06" db="UniProtKB">
        <authorList>
            <consortium name="EnsemblMetazoa"/>
        </authorList>
    </citation>
    <scope>IDENTIFICATION</scope>
    <source>
        <strain evidence="9">PS312</strain>
    </source>
</reference>
<evidence type="ECO:0000313" key="9">
    <source>
        <dbReference type="EnsemblMetazoa" id="PPA09228.1"/>
    </source>
</evidence>
<dbReference type="CDD" id="cd00076">
    <property type="entry name" value="HFD_SF"/>
    <property type="match status" value="1"/>
</dbReference>
<feature type="compositionally biased region" description="Pro residues" evidence="8">
    <location>
        <begin position="795"/>
        <end position="807"/>
    </location>
</feature>
<evidence type="ECO:0000313" key="10">
    <source>
        <dbReference type="Proteomes" id="UP000005239"/>
    </source>
</evidence>
<feature type="compositionally biased region" description="Basic and acidic residues" evidence="8">
    <location>
        <begin position="235"/>
        <end position="259"/>
    </location>
</feature>
<evidence type="ECO:0000256" key="2">
    <source>
        <dbReference type="ARBA" id="ARBA00022723"/>
    </source>
</evidence>
<feature type="region of interest" description="Disordered" evidence="8">
    <location>
        <begin position="528"/>
        <end position="728"/>
    </location>
</feature>
<evidence type="ECO:0000256" key="8">
    <source>
        <dbReference type="SAM" id="MobiDB-lite"/>
    </source>
</evidence>
<evidence type="ECO:0000256" key="4">
    <source>
        <dbReference type="ARBA" id="ARBA00022833"/>
    </source>
</evidence>
<name>A0A2A6BK78_PRIPA</name>
<dbReference type="SMART" id="SM00249">
    <property type="entry name" value="PHD"/>
    <property type="match status" value="1"/>
</dbReference>
<protein>
    <submittedName>
        <fullName evidence="9">PHD finger motif containing protein</fullName>
    </submittedName>
</protein>
<feature type="compositionally biased region" description="Basic and acidic residues" evidence="8">
    <location>
        <begin position="668"/>
        <end position="686"/>
    </location>
</feature>
<reference evidence="10" key="1">
    <citation type="journal article" date="2008" name="Nat. Genet.">
        <title>The Pristionchus pacificus genome provides a unique perspective on nematode lifestyle and parasitism.</title>
        <authorList>
            <person name="Dieterich C."/>
            <person name="Clifton S.W."/>
            <person name="Schuster L.N."/>
            <person name="Chinwalla A."/>
            <person name="Delehaunty K."/>
            <person name="Dinkelacker I."/>
            <person name="Fulton L."/>
            <person name="Fulton R."/>
            <person name="Godfrey J."/>
            <person name="Minx P."/>
            <person name="Mitreva M."/>
            <person name="Roeseler W."/>
            <person name="Tian H."/>
            <person name="Witte H."/>
            <person name="Yang S.P."/>
            <person name="Wilson R.K."/>
            <person name="Sommer R.J."/>
        </authorList>
    </citation>
    <scope>NUCLEOTIDE SEQUENCE [LARGE SCALE GENOMIC DNA]</scope>
    <source>
        <strain evidence="10">PS312</strain>
    </source>
</reference>
<feature type="compositionally biased region" description="Basic and acidic residues" evidence="8">
    <location>
        <begin position="583"/>
        <end position="597"/>
    </location>
</feature>
<dbReference type="PROSITE" id="PS01359">
    <property type="entry name" value="ZF_PHD_1"/>
    <property type="match status" value="1"/>
</dbReference>
<dbReference type="Pfam" id="PF00628">
    <property type="entry name" value="PHD"/>
    <property type="match status" value="1"/>
</dbReference>
<dbReference type="PANTHER" id="PTHR46452">
    <property type="entry name" value="TRANSCRIPTION INITIATION FACTOR TFIID SUBUNIT 3"/>
    <property type="match status" value="1"/>
</dbReference>
<dbReference type="InterPro" id="IPR011011">
    <property type="entry name" value="Znf_FYVE_PHD"/>
</dbReference>
<dbReference type="SUPFAM" id="SSF57903">
    <property type="entry name" value="FYVE/PHD zinc finger"/>
    <property type="match status" value="1"/>
</dbReference>
<evidence type="ECO:0000256" key="3">
    <source>
        <dbReference type="ARBA" id="ARBA00022771"/>
    </source>
</evidence>
<evidence type="ECO:0000256" key="1">
    <source>
        <dbReference type="ARBA" id="ARBA00004123"/>
    </source>
</evidence>
<dbReference type="Proteomes" id="UP000005239">
    <property type="component" value="Unassembled WGS sequence"/>
</dbReference>